<dbReference type="InterPro" id="IPR052055">
    <property type="entry name" value="Hepadnavirus_pol/RT"/>
</dbReference>
<reference evidence="2 3" key="1">
    <citation type="submission" date="2016-02" db="EMBL/GenBank/DDBJ databases">
        <title>Genome analysis of coral dinoflagellate symbionts highlights evolutionary adaptations to a symbiotic lifestyle.</title>
        <authorList>
            <person name="Aranda M."/>
            <person name="Li Y."/>
            <person name="Liew Y.J."/>
            <person name="Baumgarten S."/>
            <person name="Simakov O."/>
            <person name="Wilson M."/>
            <person name="Piel J."/>
            <person name="Ashoor H."/>
            <person name="Bougouffa S."/>
            <person name="Bajic V.B."/>
            <person name="Ryu T."/>
            <person name="Ravasi T."/>
            <person name="Bayer T."/>
            <person name="Micklem G."/>
            <person name="Kim H."/>
            <person name="Bhak J."/>
            <person name="Lajeunesse T.C."/>
            <person name="Voolstra C.R."/>
        </authorList>
    </citation>
    <scope>NUCLEOTIDE SEQUENCE [LARGE SCALE GENOMIC DNA]</scope>
    <source>
        <strain evidence="2 3">CCMP2467</strain>
    </source>
</reference>
<dbReference type="Proteomes" id="UP000186817">
    <property type="component" value="Unassembled WGS sequence"/>
</dbReference>
<sequence>MATPSLDALRACFQDARVPDELAEYAITVVGLQSVDDFVNLVTVAGYESELKEVLVEPCAATKGNVIALSRIRAAWRAGRAMTLKSDLRRQSAGATEDLDEPLEPATQESMITQWKRRYNLELGVHLQPSDALLGRLYRELTRCTPTLLPVAKIRSLAFCNRSQAQERKINLSGQVSIRVDHDIGEMPVANVFQYYQGLRILANGLSIVGNTQVDSKAKPGEKCIAAPLHINMAYADFALRSVCEVAGSSLDWLRARDEATRARAVELQREGMPQGEALAAAWREQEIYWTVVPPPPSPKRQAEQQDTGSPPKVLKTANKIGEKFLCKRYNDNRGCKKHEKDCPDQRLHRCDALKSPTEVCGSRDHTPQLRPCGVVVGSMRKDELASQLPSLPKSRFARVLASSEPQGWHVGPQQYHPAWDSMRIVTYVGTSPLPQLPWPTPRHEPVLLVSLFDGIGGALVASMALGMNFAAVCIEHDPEAVQVVQGCFRHVMHWPDVTTFDVSLLQPALQSGRFCTVVVIGSPCQQASQQKGLDADASQFLEYVPRVSRDIRRLIKRLCMSIPVLSILEHVEHASAAFAAAASNAMQGPPIVVHGGSFGWVPRSACFWVTDGHTGVHALDHLPIPRCTSVHRDSKGRWTVSWKHKKPFPETAPGGGYKDQFESEAIAPPSARERAFLMGFPPDMVCTRACDQTESRRKLENKRCSLLENASHVPSVMVVMSLAHALLPPPEPIPRPIYAAFEARLRGAAQGTVWQPGLLDSWPGVLSSAALLAHVRQSFSELNVALPDLHTSNDMDLALRRLQVYWVDSQIRGRQAFDQGPCWAQQKARAASAVSLGVQKGGPTSKHAPEPLLPTGLSKETHVQLSSCLPFPFESEVVLDDDMSFAVKGMYVLGPCIRAWRRQQRRALETLAKWLQPWDVELRKHMCPAVAAVAANKSPALIAALTALLRWPDVALASRFVTGFALLGDVEVPHIFRPLDVDRKPPESQLGLQAKLGQEAEESNCRVARALKETEHSSFLTEFTRKEIAEGIARGPFTKQELDAQYGRGAWLAMPRFAHVQGCGKVRPIDNGKAAGHNSFSWSDETIYTSSPDAVAGAARKFAKLMESEGMPPWCQLVFGSDDMSSAYRQVPNCPDEAQGLVVAWWDVQVGGVLYAVLNGHPYGLATAVVNFCRIPALTTAVCRRLLAIAAVSYFDDTGTLDTVAAAGSGQEGVALVHSLCGFRLDPGKQQPMAVQRLFLGVLLDFSQMRENGLMSIDLKPGAREQLAAEANALLELGVCSPAQAAKLRGKFSWSSSAVFGRIGRGGQGALVDRQYKESDCGITPVLERSLKFLAALTQWVPARTIPLLSLPRRPAIVYTDASWQPELGAAPGLGGVLFMPGAQTKGFATTVPQEVIQAFLPRETQISPLEALAVLQMTLLFQQDLANRDVIWWVDNTSVCSGLIKGASTASDLAQLTLVINLLWASMGCRVYVDYVPSDSNVADGLSRDGMQDSWTQAVSLELVLTALFHWRFVRCDEERHLFHNTNSSVL</sequence>
<dbReference type="OrthoDB" id="475787at2759"/>
<evidence type="ECO:0000256" key="1">
    <source>
        <dbReference type="SAM" id="MobiDB-lite"/>
    </source>
</evidence>
<name>A0A1Q9ERX6_SYMMI</name>
<dbReference type="PANTHER" id="PTHR33050:SF7">
    <property type="entry name" value="RIBONUCLEASE H"/>
    <property type="match status" value="1"/>
</dbReference>
<dbReference type="OMA" id="WVPARTI"/>
<gene>
    <name evidence="2" type="ORF">AK812_SmicGene6124</name>
</gene>
<accession>A0A1Q9ERX6</accession>
<evidence type="ECO:0000313" key="3">
    <source>
        <dbReference type="Proteomes" id="UP000186817"/>
    </source>
</evidence>
<dbReference type="SUPFAM" id="SSF53335">
    <property type="entry name" value="S-adenosyl-L-methionine-dependent methyltransferases"/>
    <property type="match status" value="1"/>
</dbReference>
<feature type="region of interest" description="Disordered" evidence="1">
    <location>
        <begin position="293"/>
        <end position="315"/>
    </location>
</feature>
<protein>
    <submittedName>
        <fullName evidence="2">Uncharacterized protein</fullName>
    </submittedName>
</protein>
<comment type="caution">
    <text evidence="2">The sequence shown here is derived from an EMBL/GenBank/DDBJ whole genome shotgun (WGS) entry which is preliminary data.</text>
</comment>
<proteinExistence type="predicted"/>
<keyword evidence="3" id="KW-1185">Reference proteome</keyword>
<organism evidence="2 3">
    <name type="scientific">Symbiodinium microadriaticum</name>
    <name type="common">Dinoflagellate</name>
    <name type="synonym">Zooxanthella microadriatica</name>
    <dbReference type="NCBI Taxonomy" id="2951"/>
    <lineage>
        <taxon>Eukaryota</taxon>
        <taxon>Sar</taxon>
        <taxon>Alveolata</taxon>
        <taxon>Dinophyceae</taxon>
        <taxon>Suessiales</taxon>
        <taxon>Symbiodiniaceae</taxon>
        <taxon>Symbiodinium</taxon>
    </lineage>
</organism>
<dbReference type="PANTHER" id="PTHR33050">
    <property type="entry name" value="REVERSE TRANSCRIPTASE DOMAIN-CONTAINING PROTEIN"/>
    <property type="match status" value="1"/>
</dbReference>
<dbReference type="EMBL" id="LSRX01000082">
    <property type="protein sequence ID" value="OLQ10185.1"/>
    <property type="molecule type" value="Genomic_DNA"/>
</dbReference>
<dbReference type="InterPro" id="IPR029063">
    <property type="entry name" value="SAM-dependent_MTases_sf"/>
</dbReference>
<evidence type="ECO:0000313" key="2">
    <source>
        <dbReference type="EMBL" id="OLQ10185.1"/>
    </source>
</evidence>
<dbReference type="Gene3D" id="3.40.50.150">
    <property type="entry name" value="Vaccinia Virus protein VP39"/>
    <property type="match status" value="1"/>
</dbReference>